<feature type="coiled-coil region" evidence="1">
    <location>
        <begin position="59"/>
        <end position="86"/>
    </location>
</feature>
<evidence type="ECO:0000313" key="3">
    <source>
        <dbReference type="Proteomes" id="UP000286848"/>
    </source>
</evidence>
<accession>A0A401ISY9</accession>
<dbReference type="EMBL" id="BFFP01000015">
    <property type="protein sequence ID" value="GBG94639.1"/>
    <property type="molecule type" value="Genomic_DNA"/>
</dbReference>
<evidence type="ECO:0000256" key="1">
    <source>
        <dbReference type="SAM" id="Coils"/>
    </source>
</evidence>
<comment type="caution">
    <text evidence="2">The sequence shown here is derived from an EMBL/GenBank/DDBJ whole genome shotgun (WGS) entry which is preliminary data.</text>
</comment>
<dbReference type="NCBIfam" id="TIGR01641">
    <property type="entry name" value="phageSPP1_gp7"/>
    <property type="match status" value="1"/>
</dbReference>
<keyword evidence="3" id="KW-1185">Reference proteome</keyword>
<gene>
    <name evidence="2" type="ORF">LFYK43_10980</name>
</gene>
<dbReference type="RefSeq" id="WP_229717971.1">
    <property type="nucleotide sequence ID" value="NZ_BFFP01000015.1"/>
</dbReference>
<sequence>MVKQNKAYWKKRIKQEQKYMERATNIPQLKAYYQQAVDEIQEKIDAEYTRLDKLGFNAKDVKNVDIRRYEQEAKEAVAQADRIRKELGRNARRSDFTDEVNDRLTIYNATMRINRLEYLKSRSALSLVKAGVKVIGKMTAQLFSKYVNEFKRQAGILGRTFQHMGADRIIKHVLAQTDGATFSERVWKNTDELKARLDVLLTNNQIQGNNPDVIARRLRDLVSDQFANQAQYVTERLARTESTRLIGEAQKESYKKYGIKFVKWIAESSACDFCENIAHGGKDGEGVYKLDKVPAYPQHPNCMCSLAAYEE</sequence>
<dbReference type="InterPro" id="IPR006528">
    <property type="entry name" value="Phage_head_morphogenesis_dom"/>
</dbReference>
<evidence type="ECO:0000313" key="2">
    <source>
        <dbReference type="EMBL" id="GBG94639.1"/>
    </source>
</evidence>
<protein>
    <submittedName>
        <fullName evidence="2">Phage Mu protein F like protein</fullName>
    </submittedName>
</protein>
<dbReference type="AlphaFoldDB" id="A0A401ISY9"/>
<organism evidence="2 3">
    <name type="scientific">Ligilactobacillus salitolerans</name>
    <dbReference type="NCBI Taxonomy" id="1808352"/>
    <lineage>
        <taxon>Bacteria</taxon>
        <taxon>Bacillati</taxon>
        <taxon>Bacillota</taxon>
        <taxon>Bacilli</taxon>
        <taxon>Lactobacillales</taxon>
        <taxon>Lactobacillaceae</taxon>
        <taxon>Ligilactobacillus</taxon>
    </lineage>
</organism>
<proteinExistence type="predicted"/>
<keyword evidence="1" id="KW-0175">Coiled coil</keyword>
<name>A0A401ISY9_9LACO</name>
<reference evidence="2 3" key="1">
    <citation type="journal article" date="2019" name="Int. J. Syst. Evol. Microbiol.">
        <title>Lactobacillus salitolerans sp. nov., a novel lactic acid bacterium isolated from spent mushroom substrates.</title>
        <authorList>
            <person name="Tohno M."/>
            <person name="Tanizawa Y."/>
            <person name="Kojima Y."/>
            <person name="Sakamoto M."/>
            <person name="Nakamura Y."/>
            <person name="Ohkuma M."/>
            <person name="Kobayashi H."/>
        </authorList>
    </citation>
    <scope>NUCLEOTIDE SEQUENCE [LARGE SCALE GENOMIC DNA]</scope>
    <source>
        <strain evidence="2 3">YK43</strain>
    </source>
</reference>
<dbReference type="Proteomes" id="UP000286848">
    <property type="component" value="Unassembled WGS sequence"/>
</dbReference>